<dbReference type="Pfam" id="PF04542">
    <property type="entry name" value="Sigma70_r2"/>
    <property type="match status" value="1"/>
</dbReference>
<dbReference type="EMBL" id="JBHSIV010000027">
    <property type="protein sequence ID" value="MFC5064873.1"/>
    <property type="molecule type" value="Genomic_DNA"/>
</dbReference>
<reference evidence="3" key="1">
    <citation type="journal article" date="2019" name="Int. J. Syst. Evol. Microbiol.">
        <title>The Global Catalogue of Microorganisms (GCM) 10K type strain sequencing project: providing services to taxonomists for standard genome sequencing and annotation.</title>
        <authorList>
            <consortium name="The Broad Institute Genomics Platform"/>
            <consortium name="The Broad Institute Genome Sequencing Center for Infectious Disease"/>
            <person name="Wu L."/>
            <person name="Ma J."/>
        </authorList>
    </citation>
    <scope>NUCLEOTIDE SEQUENCE [LARGE SCALE GENOMIC DNA]</scope>
    <source>
        <strain evidence="3">CGMCC 4.7093</strain>
    </source>
</reference>
<keyword evidence="3" id="KW-1185">Reference proteome</keyword>
<evidence type="ECO:0000259" key="1">
    <source>
        <dbReference type="Pfam" id="PF04542"/>
    </source>
</evidence>
<protein>
    <submittedName>
        <fullName evidence="2">Sigma factor</fullName>
    </submittedName>
</protein>
<feature type="domain" description="RNA polymerase sigma-70 region 2" evidence="1">
    <location>
        <begin position="2"/>
        <end position="47"/>
    </location>
</feature>
<dbReference type="RefSeq" id="WP_378038216.1">
    <property type="nucleotide sequence ID" value="NZ_JBHSIV010000027.1"/>
</dbReference>
<comment type="caution">
    <text evidence="2">The sequence shown here is derived from an EMBL/GenBank/DDBJ whole genome shotgun (WGS) entry which is preliminary data.</text>
</comment>
<organism evidence="2 3">
    <name type="scientific">Actinomycetospora atypica</name>
    <dbReference type="NCBI Taxonomy" id="1290095"/>
    <lineage>
        <taxon>Bacteria</taxon>
        <taxon>Bacillati</taxon>
        <taxon>Actinomycetota</taxon>
        <taxon>Actinomycetes</taxon>
        <taxon>Pseudonocardiales</taxon>
        <taxon>Pseudonocardiaceae</taxon>
        <taxon>Actinomycetospora</taxon>
    </lineage>
</organism>
<accession>A0ABV9YSS6</accession>
<evidence type="ECO:0000313" key="3">
    <source>
        <dbReference type="Proteomes" id="UP001595947"/>
    </source>
</evidence>
<evidence type="ECO:0000313" key="2">
    <source>
        <dbReference type="EMBL" id="MFC5064873.1"/>
    </source>
</evidence>
<name>A0ABV9YSS6_9PSEU</name>
<dbReference type="Proteomes" id="UP001595947">
    <property type="component" value="Unassembled WGS sequence"/>
</dbReference>
<dbReference type="InterPro" id="IPR013325">
    <property type="entry name" value="RNA_pol_sigma_r2"/>
</dbReference>
<dbReference type="SUPFAM" id="SSF88946">
    <property type="entry name" value="Sigma2 domain of RNA polymerase sigma factors"/>
    <property type="match status" value="1"/>
</dbReference>
<dbReference type="Gene3D" id="1.10.1740.10">
    <property type="match status" value="1"/>
</dbReference>
<gene>
    <name evidence="2" type="ORF">ACFPBZ_21800</name>
</gene>
<sequence>MDRHRSWLLRSVGYFSRGEHDVESVVQDVWLDVMRGAASYRGNGSVRS</sequence>
<proteinExistence type="predicted"/>
<dbReference type="InterPro" id="IPR007627">
    <property type="entry name" value="RNA_pol_sigma70_r2"/>
</dbReference>